<evidence type="ECO:0000256" key="1">
    <source>
        <dbReference type="SAM" id="MobiDB-lite"/>
    </source>
</evidence>
<feature type="transmembrane region" description="Helical" evidence="2">
    <location>
        <begin position="324"/>
        <end position="352"/>
    </location>
</feature>
<feature type="compositionally biased region" description="Basic and acidic residues" evidence="1">
    <location>
        <begin position="70"/>
        <end position="79"/>
    </location>
</feature>
<dbReference type="eggNOG" id="ENOG502RQQT">
    <property type="taxonomic scope" value="Eukaryota"/>
</dbReference>
<dbReference type="OrthoDB" id="3365211at2759"/>
<feature type="compositionally biased region" description="Polar residues" evidence="1">
    <location>
        <begin position="249"/>
        <end position="267"/>
    </location>
</feature>
<dbReference type="Pfam" id="PF11204">
    <property type="entry name" value="DUF2985"/>
    <property type="match status" value="1"/>
</dbReference>
<keyword evidence="2" id="KW-0472">Membrane</keyword>
<proteinExistence type="predicted"/>
<accession>U1I268</accession>
<gene>
    <name evidence="3" type="ORF">EPUS_01387</name>
</gene>
<keyword evidence="2" id="KW-1133">Transmembrane helix</keyword>
<organism evidence="3 4">
    <name type="scientific">Endocarpon pusillum (strain Z07020 / HMAS-L-300199)</name>
    <name type="common">Lichen-forming fungus</name>
    <dbReference type="NCBI Taxonomy" id="1263415"/>
    <lineage>
        <taxon>Eukaryota</taxon>
        <taxon>Fungi</taxon>
        <taxon>Dikarya</taxon>
        <taxon>Ascomycota</taxon>
        <taxon>Pezizomycotina</taxon>
        <taxon>Eurotiomycetes</taxon>
        <taxon>Chaetothyriomycetidae</taxon>
        <taxon>Verrucariales</taxon>
        <taxon>Verrucariaceae</taxon>
        <taxon>Endocarpon</taxon>
    </lineage>
</organism>
<feature type="region of interest" description="Disordered" evidence="1">
    <location>
        <begin position="1"/>
        <end position="101"/>
    </location>
</feature>
<dbReference type="PANTHER" id="PTHR35872:SF2">
    <property type="entry name" value="INTEGRAL MEMBRANE PROTEIN (AFU_ORTHOLOGUE AFUA_5G07110)"/>
    <property type="match status" value="1"/>
</dbReference>
<dbReference type="GeneID" id="19236444"/>
<evidence type="ECO:0000256" key="2">
    <source>
        <dbReference type="SAM" id="Phobius"/>
    </source>
</evidence>
<feature type="region of interest" description="Disordered" evidence="1">
    <location>
        <begin position="217"/>
        <end position="267"/>
    </location>
</feature>
<evidence type="ECO:0000313" key="3">
    <source>
        <dbReference type="EMBL" id="ERF76054.1"/>
    </source>
</evidence>
<feature type="transmembrane region" description="Helical" evidence="2">
    <location>
        <begin position="510"/>
        <end position="530"/>
    </location>
</feature>
<dbReference type="HOGENOM" id="CLU_015848_0_0_1"/>
<feature type="transmembrane region" description="Helical" evidence="2">
    <location>
        <begin position="358"/>
        <end position="379"/>
    </location>
</feature>
<evidence type="ECO:0008006" key="5">
    <source>
        <dbReference type="Google" id="ProtNLM"/>
    </source>
</evidence>
<feature type="transmembrane region" description="Helical" evidence="2">
    <location>
        <begin position="477"/>
        <end position="504"/>
    </location>
</feature>
<protein>
    <recommendedName>
        <fullName evidence="5">Integral membrane protein</fullName>
    </recommendedName>
</protein>
<keyword evidence="2" id="KW-0812">Transmembrane</keyword>
<feature type="region of interest" description="Disordered" evidence="1">
    <location>
        <begin position="567"/>
        <end position="590"/>
    </location>
</feature>
<dbReference type="AlphaFoldDB" id="U1I268"/>
<sequence>MTFHNPGRSRDEITPLPDIPRSNQSLGLPAPSGQDSASQSHIRPQTQRQPSSIRIRRLPPSAVVPQINVEHADDINARDHGRKVGRRRSSSEPQRIRPLTGLLNELESSRMPSVREDIAELRASTPRPSNQDAITPGRVRSASISARSALGLKRVNTERNPSLSHPHSEYESGVVDLLDVVDPEVATLSTLTNVQNSLFVPDLGRFLNRQPTYELTRRPADALETGASNADTGPFSRITTSRKEDQQAEESQSGTRHIPTRSPSISSSLRETNYAVLPHNVSLDGWSEEDKDRLNDYVRHMLHSRRSRFRRGLRGFGKYLRRPLGFFVTLYAVLITLFGLAWVLFLIGWIYVGERQPYIIHVIDSVLVALFALNGDVLAPFRARDTYHMVYIAYYHRLTLRLRRERALPKLQNENDLPTGLSKEGDLESASNDVEGILVLTPKQDEKLRYHQNKFAKSHSFYRPHETITHTAFPLRLLIAVVILLDFHSCFQIALGACTWGISYHVRPQALTAVILSLSISCNIAGGITISVGDRMTRKKEVITRLARQALTEEAMKKVKSDLAMNTLKNKKEGDPGQPIKQNFARPLSG</sequence>
<dbReference type="RefSeq" id="XP_007786520.1">
    <property type="nucleotide sequence ID" value="XM_007788330.1"/>
</dbReference>
<name>U1I268_ENDPU</name>
<dbReference type="Proteomes" id="UP000019373">
    <property type="component" value="Unassembled WGS sequence"/>
</dbReference>
<keyword evidence="4" id="KW-1185">Reference proteome</keyword>
<dbReference type="OMA" id="HETMTHH"/>
<dbReference type="PANTHER" id="PTHR35872">
    <property type="entry name" value="INTEGRAL MEMBRANE PROTEIN (AFU_ORTHOLOGUE AFUA_5G07110)"/>
    <property type="match status" value="1"/>
</dbReference>
<dbReference type="EMBL" id="KE720780">
    <property type="protein sequence ID" value="ERF76054.1"/>
    <property type="molecule type" value="Genomic_DNA"/>
</dbReference>
<evidence type="ECO:0000313" key="4">
    <source>
        <dbReference type="Proteomes" id="UP000019373"/>
    </source>
</evidence>
<feature type="compositionally biased region" description="Polar residues" evidence="1">
    <location>
        <begin position="33"/>
        <end position="52"/>
    </location>
</feature>
<reference evidence="4" key="1">
    <citation type="journal article" date="2014" name="BMC Genomics">
        <title>Genome characteristics reveal the impact of lichenization on lichen-forming fungus Endocarpon pusillum Hedwig (Verrucariales, Ascomycota).</title>
        <authorList>
            <person name="Wang Y.-Y."/>
            <person name="Liu B."/>
            <person name="Zhang X.-Y."/>
            <person name="Zhou Q.-M."/>
            <person name="Zhang T."/>
            <person name="Li H."/>
            <person name="Yu Y.-F."/>
            <person name="Zhang X.-L."/>
            <person name="Hao X.-Y."/>
            <person name="Wang M."/>
            <person name="Wang L."/>
            <person name="Wei J.-C."/>
        </authorList>
    </citation>
    <scope>NUCLEOTIDE SEQUENCE [LARGE SCALE GENOMIC DNA]</scope>
    <source>
        <strain evidence="4">Z07020 / HMAS-L-300199</strain>
    </source>
</reference>
<dbReference type="InterPro" id="IPR021369">
    <property type="entry name" value="DUF2985"/>
</dbReference>